<organism evidence="1 2">
    <name type="scientific">Pipistrellus kuhlii</name>
    <name type="common">Kuhl's pipistrelle</name>
    <dbReference type="NCBI Taxonomy" id="59472"/>
    <lineage>
        <taxon>Eukaryota</taxon>
        <taxon>Metazoa</taxon>
        <taxon>Chordata</taxon>
        <taxon>Craniata</taxon>
        <taxon>Vertebrata</taxon>
        <taxon>Euteleostomi</taxon>
        <taxon>Mammalia</taxon>
        <taxon>Eutheria</taxon>
        <taxon>Laurasiatheria</taxon>
        <taxon>Chiroptera</taxon>
        <taxon>Yangochiroptera</taxon>
        <taxon>Vespertilionidae</taxon>
        <taxon>Pipistrellus</taxon>
    </lineage>
</organism>
<protein>
    <submittedName>
        <fullName evidence="1">Uncharacterized protein</fullName>
    </submittedName>
</protein>
<dbReference type="AlphaFoldDB" id="A0A7J7WLC8"/>
<evidence type="ECO:0000313" key="2">
    <source>
        <dbReference type="Proteomes" id="UP000558488"/>
    </source>
</evidence>
<keyword evidence="2" id="KW-1185">Reference proteome</keyword>
<dbReference type="Proteomes" id="UP000558488">
    <property type="component" value="Unassembled WGS sequence"/>
</dbReference>
<dbReference type="EMBL" id="JACAGB010000010">
    <property type="protein sequence ID" value="KAF6338237.1"/>
    <property type="molecule type" value="Genomic_DNA"/>
</dbReference>
<accession>A0A7J7WLC8</accession>
<evidence type="ECO:0000313" key="1">
    <source>
        <dbReference type="EMBL" id="KAF6338237.1"/>
    </source>
</evidence>
<reference evidence="1 2" key="1">
    <citation type="journal article" date="2020" name="Nature">
        <title>Six reference-quality genomes reveal evolution of bat adaptations.</title>
        <authorList>
            <person name="Jebb D."/>
            <person name="Huang Z."/>
            <person name="Pippel M."/>
            <person name="Hughes G.M."/>
            <person name="Lavrichenko K."/>
            <person name="Devanna P."/>
            <person name="Winkler S."/>
            <person name="Jermiin L.S."/>
            <person name="Skirmuntt E.C."/>
            <person name="Katzourakis A."/>
            <person name="Burkitt-Gray L."/>
            <person name="Ray D.A."/>
            <person name="Sullivan K.A.M."/>
            <person name="Roscito J.G."/>
            <person name="Kirilenko B.M."/>
            <person name="Davalos L.M."/>
            <person name="Corthals A.P."/>
            <person name="Power M.L."/>
            <person name="Jones G."/>
            <person name="Ransome R.D."/>
            <person name="Dechmann D.K.N."/>
            <person name="Locatelli A.G."/>
            <person name="Puechmaille S.J."/>
            <person name="Fedrigo O."/>
            <person name="Jarvis E.D."/>
            <person name="Hiller M."/>
            <person name="Vernes S.C."/>
            <person name="Myers E.W."/>
            <person name="Teeling E.C."/>
        </authorList>
    </citation>
    <scope>NUCLEOTIDE SEQUENCE [LARGE SCALE GENOMIC DNA]</scope>
    <source>
        <strain evidence="1">MPipKuh1</strain>
        <tissue evidence="1">Flight muscle</tissue>
    </source>
</reference>
<comment type="caution">
    <text evidence="1">The sequence shown here is derived from an EMBL/GenBank/DDBJ whole genome shotgun (WGS) entry which is preliminary data.</text>
</comment>
<proteinExistence type="predicted"/>
<name>A0A7J7WLC8_PIPKU</name>
<gene>
    <name evidence="1" type="ORF">mPipKuh1_007962</name>
</gene>
<sequence length="137" mass="14719">MTSWSGIIRRIRCPLFAVAGTAIPLTNVSHHSGVVSYLDSNDKPMCIPILGDTILAQPCKLHFIHISSKPAGQGASTDSLTTPPASMESAQSRSLFLSLCPDHSVPIPQFPISPGHSNLLAAILFKPPQITSWYSKE</sequence>